<evidence type="ECO:0000313" key="4">
    <source>
        <dbReference type="Proteomes" id="UP001295684"/>
    </source>
</evidence>
<dbReference type="Gene3D" id="3.30.40.10">
    <property type="entry name" value="Zinc/RING finger domain, C3HC4 (zinc finger)"/>
    <property type="match status" value="1"/>
</dbReference>
<dbReference type="SMART" id="SM00184">
    <property type="entry name" value="RING"/>
    <property type="match status" value="2"/>
</dbReference>
<dbReference type="SUPFAM" id="SSF57850">
    <property type="entry name" value="RING/U-box"/>
    <property type="match status" value="2"/>
</dbReference>
<dbReference type="InterPro" id="IPR013083">
    <property type="entry name" value="Znf_RING/FYVE/PHD"/>
</dbReference>
<dbReference type="GO" id="GO:0005634">
    <property type="term" value="C:nucleus"/>
    <property type="evidence" value="ECO:0007669"/>
    <property type="project" value="TreeGrafter"/>
</dbReference>
<reference evidence="3" key="1">
    <citation type="submission" date="2023-07" db="EMBL/GenBank/DDBJ databases">
        <authorList>
            <consortium name="AG Swart"/>
            <person name="Singh M."/>
            <person name="Singh A."/>
            <person name="Seah K."/>
            <person name="Emmerich C."/>
        </authorList>
    </citation>
    <scope>NUCLEOTIDE SEQUENCE</scope>
    <source>
        <strain evidence="3">DP1</strain>
    </source>
</reference>
<evidence type="ECO:0000313" key="3">
    <source>
        <dbReference type="EMBL" id="CAI2365095.1"/>
    </source>
</evidence>
<gene>
    <name evidence="3" type="ORF">ECRASSUSDP1_LOCUS6445</name>
</gene>
<proteinExistence type="predicted"/>
<dbReference type="GO" id="GO:0061630">
    <property type="term" value="F:ubiquitin protein ligase activity"/>
    <property type="evidence" value="ECO:0007669"/>
    <property type="project" value="TreeGrafter"/>
</dbReference>
<keyword evidence="1" id="KW-0479">Metal-binding</keyword>
<accession>A0AAD1U9W2</accession>
<dbReference type="GO" id="GO:0005886">
    <property type="term" value="C:plasma membrane"/>
    <property type="evidence" value="ECO:0007669"/>
    <property type="project" value="TreeGrafter"/>
</dbReference>
<dbReference type="AlphaFoldDB" id="A0AAD1U9W2"/>
<dbReference type="PROSITE" id="PS50089">
    <property type="entry name" value="ZF_RING_2"/>
    <property type="match status" value="1"/>
</dbReference>
<keyword evidence="4" id="KW-1185">Reference proteome</keyword>
<evidence type="ECO:0000256" key="1">
    <source>
        <dbReference type="PROSITE-ProRule" id="PRU00175"/>
    </source>
</evidence>
<dbReference type="Proteomes" id="UP001295684">
    <property type="component" value="Unassembled WGS sequence"/>
</dbReference>
<sequence>MEEGEKFHCRCGVTITHFEFQDHYTKCDELYADYCSITKEFLNYRKNSKKAAQLQNLKALCGFFTLLIEEKEAAFQKRKDKKTNIDRGLLCVLCKRKMMRDKKVLPCFHQACEACLKEAILQNPLQYPCPKCKKDPVSDTHELDQCLVNNLLDNPQGQFFPEDVLFLKKYTDVRKAAVVEKAKDIQVYGEKCRYCSGATGIVNKEKKSFDFHLSCISEDCLRLNKLACTHELKCKHLCAGLKSSQSHFCLDPKCVEKDPEKTLGITGEDSCIFCTEKYNTRPCVILDCKHVYDYDCLLRILTSKWQGPQVDFTYLKCWCGAQISTDNKEIMKIVKADLKIKKRAEKVAVDQAREDHLATDDLEKSPYNGDFKSFAVAKISVYQCSKCDKVYYAGLRDCGDPSFRKEECLCKECTDAGIIKIQSRNICSKHPEDYILFKCKFCCKEAIYFCWDTTHFCDECHRKQSEDPYYEATPPDKLHQCNGKDDCPLGIAHPLNGQESFPIKCMLCLGT</sequence>
<dbReference type="GO" id="GO:0008270">
    <property type="term" value="F:zinc ion binding"/>
    <property type="evidence" value="ECO:0007669"/>
    <property type="project" value="UniProtKB-KW"/>
</dbReference>
<evidence type="ECO:0000259" key="2">
    <source>
        <dbReference type="PROSITE" id="PS50089"/>
    </source>
</evidence>
<name>A0AAD1U9W2_EUPCR</name>
<dbReference type="PANTHER" id="PTHR45943:SF2">
    <property type="entry name" value="RING-TYPE DOMAIN-CONTAINING PROTEIN"/>
    <property type="match status" value="1"/>
</dbReference>
<organism evidence="3 4">
    <name type="scientific">Euplotes crassus</name>
    <dbReference type="NCBI Taxonomy" id="5936"/>
    <lineage>
        <taxon>Eukaryota</taxon>
        <taxon>Sar</taxon>
        <taxon>Alveolata</taxon>
        <taxon>Ciliophora</taxon>
        <taxon>Intramacronucleata</taxon>
        <taxon>Spirotrichea</taxon>
        <taxon>Hypotrichia</taxon>
        <taxon>Euplotida</taxon>
        <taxon>Euplotidae</taxon>
        <taxon>Moneuplotes</taxon>
    </lineage>
</organism>
<protein>
    <recommendedName>
        <fullName evidence="2">RING-type domain-containing protein</fullName>
    </recommendedName>
</protein>
<dbReference type="PANTHER" id="PTHR45943">
    <property type="entry name" value="E3 UBIQUITIN-PROTEIN LIGASE MYCBP2"/>
    <property type="match status" value="1"/>
</dbReference>
<keyword evidence="1" id="KW-0863">Zinc-finger</keyword>
<dbReference type="InterPro" id="IPR001841">
    <property type="entry name" value="Znf_RING"/>
</dbReference>
<comment type="caution">
    <text evidence="3">The sequence shown here is derived from an EMBL/GenBank/DDBJ whole genome shotgun (WGS) entry which is preliminary data.</text>
</comment>
<dbReference type="EMBL" id="CAMPGE010006249">
    <property type="protein sequence ID" value="CAI2365095.1"/>
    <property type="molecule type" value="Genomic_DNA"/>
</dbReference>
<keyword evidence="1" id="KW-0862">Zinc</keyword>
<feature type="domain" description="RING-type" evidence="2">
    <location>
        <begin position="91"/>
        <end position="133"/>
    </location>
</feature>